<dbReference type="OrthoDB" id="9794575at2"/>
<protein>
    <recommendedName>
        <fullName evidence="3">Glycosyltransferase subfamily 4-like N-terminal domain-containing protein</fullName>
    </recommendedName>
</protein>
<proteinExistence type="predicted"/>
<sequence length="396" mass="46533">MNILYITTSLLKNESASIRNISLINGLIENNCKVKVVTLDYVKNLEDTFLRDSLDSNVEVEKIKIPNFNKLFSLVQKVKENKKIGNSFFFKIKNLIKEFIFFPDVYFESIKNSKGINIMNEKFDYIISSSDSKTSHFIAREIIKNNNLIVPWIQIWGDPWSDDIGIKNCNFLTKYRIKKNEKKLLKEADKIFYISELTANKIKDKFSVLSGKIYTLSRSYLKEINSENENSKIIFSYTGSIKNRNLFPLIESIDEYNKQQNNQKPIEFNLYGVDLEIKNLESKRFINIYPRLSFKEILEVYKKSDVLIYIDNLHNSTQIPGKIYDYFGTNKVILALYENEKTKNFLEKYNRVELIFNKGKFSLNNIIKKVNTNYILKDFSPKIVAKNFLKNIQKNK</sequence>
<reference evidence="1 2" key="1">
    <citation type="submission" date="2015-09" db="EMBL/GenBank/DDBJ databases">
        <authorList>
            <person name="Jackson K.R."/>
            <person name="Lunt B.L."/>
            <person name="Fisher J.N.B."/>
            <person name="Gardner A.V."/>
            <person name="Bailey M.E."/>
            <person name="Deus L.M."/>
            <person name="Earl A.S."/>
            <person name="Gibby P.D."/>
            <person name="Hartmann K.A."/>
            <person name="Liu J.E."/>
            <person name="Manci A.M."/>
            <person name="Nielsen D.A."/>
            <person name="Solomon M.B."/>
            <person name="Breakwell D.P."/>
            <person name="Burnett S.H."/>
            <person name="Grose J.H."/>
        </authorList>
    </citation>
    <scope>NUCLEOTIDE SEQUENCE [LARGE SCALE GENOMIC DNA]</scope>
    <source>
        <strain evidence="1 2">KCOM 1279</strain>
    </source>
</reference>
<evidence type="ECO:0008006" key="3">
    <source>
        <dbReference type="Google" id="ProtNLM"/>
    </source>
</evidence>
<dbReference type="EMBL" id="CP012713">
    <property type="protein sequence ID" value="ALF18692.1"/>
    <property type="molecule type" value="Genomic_DNA"/>
</dbReference>
<organism evidence="1">
    <name type="scientific">Fusobacterium animalis</name>
    <dbReference type="NCBI Taxonomy" id="76859"/>
    <lineage>
        <taxon>Bacteria</taxon>
        <taxon>Fusobacteriati</taxon>
        <taxon>Fusobacteriota</taxon>
        <taxon>Fusobacteriia</taxon>
        <taxon>Fusobacteriales</taxon>
        <taxon>Fusobacteriaceae</taxon>
        <taxon>Fusobacterium</taxon>
    </lineage>
</organism>
<dbReference type="PATRIC" id="fig|76859.3.peg.2252"/>
<dbReference type="AlphaFoldDB" id="A0A0M4RYF4"/>
<dbReference type="Gene3D" id="3.40.50.2000">
    <property type="entry name" value="Glycogen Phosphorylase B"/>
    <property type="match status" value="1"/>
</dbReference>
<dbReference type="RefSeq" id="WP_060676753.1">
    <property type="nucleotide sequence ID" value="NZ_CP012713.1"/>
</dbReference>
<dbReference type="Proteomes" id="UP000063147">
    <property type="component" value="Chromosome"/>
</dbReference>
<accession>A0A0M4RYF4</accession>
<dbReference type="SUPFAM" id="SSF53756">
    <property type="entry name" value="UDP-Glycosyltransferase/glycogen phosphorylase"/>
    <property type="match status" value="1"/>
</dbReference>
<name>A0A0M4RYF4_9FUSO</name>
<gene>
    <name evidence="1" type="ORF">RN98_11145</name>
</gene>
<evidence type="ECO:0000313" key="2">
    <source>
        <dbReference type="Proteomes" id="UP000063147"/>
    </source>
</evidence>
<evidence type="ECO:0000313" key="1">
    <source>
        <dbReference type="EMBL" id="ALF18692.1"/>
    </source>
</evidence>